<dbReference type="HOGENOM" id="CLU_2105091_0_0_9"/>
<dbReference type="AlphaFoldDB" id="C9LQW4"/>
<evidence type="ECO:0000256" key="1">
    <source>
        <dbReference type="SAM" id="Phobius"/>
    </source>
</evidence>
<keyword evidence="1" id="KW-1133">Transmembrane helix</keyword>
<keyword evidence="1" id="KW-0812">Transmembrane</keyword>
<dbReference type="Proteomes" id="UP000004736">
    <property type="component" value="Unassembled WGS sequence"/>
</dbReference>
<organism evidence="2 3">
    <name type="scientific">Dialister invisus DSM 15470</name>
    <dbReference type="NCBI Taxonomy" id="592028"/>
    <lineage>
        <taxon>Bacteria</taxon>
        <taxon>Bacillati</taxon>
        <taxon>Bacillota</taxon>
        <taxon>Negativicutes</taxon>
        <taxon>Veillonellales</taxon>
        <taxon>Veillonellaceae</taxon>
        <taxon>Dialister</taxon>
    </lineage>
</organism>
<accession>C9LQW4</accession>
<gene>
    <name evidence="2" type="ORF">GCWU000321_01946</name>
</gene>
<sequence>MQEEIMAEDKRKKWNQWAEVLWNIILIVGCMYFFCRLLADMNESGFARMAAENRILLPVLGVFLLNMAASTWKNIQKPGACDEQGGSAPEKEAGERRLYLFMDMYRRVVRHRFPV</sequence>
<proteinExistence type="predicted"/>
<evidence type="ECO:0000313" key="2">
    <source>
        <dbReference type="EMBL" id="EEW97950.1"/>
    </source>
</evidence>
<dbReference type="EMBL" id="ACIM02000001">
    <property type="protein sequence ID" value="EEW97950.1"/>
    <property type="molecule type" value="Genomic_DNA"/>
</dbReference>
<name>C9LQW4_9FIRM</name>
<evidence type="ECO:0000313" key="3">
    <source>
        <dbReference type="Proteomes" id="UP000004736"/>
    </source>
</evidence>
<comment type="caution">
    <text evidence="2">The sequence shown here is derived from an EMBL/GenBank/DDBJ whole genome shotgun (WGS) entry which is preliminary data.</text>
</comment>
<feature type="transmembrane region" description="Helical" evidence="1">
    <location>
        <begin position="51"/>
        <end position="69"/>
    </location>
</feature>
<protein>
    <submittedName>
        <fullName evidence="2">Uncharacterized protein</fullName>
    </submittedName>
</protein>
<keyword evidence="3" id="KW-1185">Reference proteome</keyword>
<keyword evidence="1" id="KW-0472">Membrane</keyword>
<feature type="transmembrane region" description="Helical" evidence="1">
    <location>
        <begin position="20"/>
        <end position="39"/>
    </location>
</feature>
<reference evidence="2" key="1">
    <citation type="submission" date="2009-09" db="EMBL/GenBank/DDBJ databases">
        <authorList>
            <person name="Weinstock G."/>
            <person name="Sodergren E."/>
            <person name="Clifton S."/>
            <person name="Fulton L."/>
            <person name="Fulton B."/>
            <person name="Courtney L."/>
            <person name="Fronick C."/>
            <person name="Harrison M."/>
            <person name="Strong C."/>
            <person name="Farmer C."/>
            <person name="Delahaunty K."/>
            <person name="Markovic C."/>
            <person name="Hall O."/>
            <person name="Minx P."/>
            <person name="Tomlinson C."/>
            <person name="Mitreva M."/>
            <person name="Nelson J."/>
            <person name="Hou S."/>
            <person name="Wollam A."/>
            <person name="Pepin K.H."/>
            <person name="Johnson M."/>
            <person name="Bhonagiri V."/>
            <person name="Nash W.E."/>
            <person name="Warren W."/>
            <person name="Chinwalla A."/>
            <person name="Mardis E.R."/>
            <person name="Wilson R.K."/>
        </authorList>
    </citation>
    <scope>NUCLEOTIDE SEQUENCE [LARGE SCALE GENOMIC DNA]</scope>
    <source>
        <strain evidence="2">DSM 15470</strain>
    </source>
</reference>
<dbReference type="STRING" id="592028.GCWU000321_01946"/>